<keyword evidence="1" id="KW-1185">Reference proteome</keyword>
<organism evidence="1 2">
    <name type="scientific">Nicotiana tabacum</name>
    <name type="common">Common tobacco</name>
    <dbReference type="NCBI Taxonomy" id="4097"/>
    <lineage>
        <taxon>Eukaryota</taxon>
        <taxon>Viridiplantae</taxon>
        <taxon>Streptophyta</taxon>
        <taxon>Embryophyta</taxon>
        <taxon>Tracheophyta</taxon>
        <taxon>Spermatophyta</taxon>
        <taxon>Magnoliopsida</taxon>
        <taxon>eudicotyledons</taxon>
        <taxon>Gunneridae</taxon>
        <taxon>Pentapetalae</taxon>
        <taxon>asterids</taxon>
        <taxon>lamiids</taxon>
        <taxon>Solanales</taxon>
        <taxon>Solanaceae</taxon>
        <taxon>Nicotianoideae</taxon>
        <taxon>Nicotianeae</taxon>
        <taxon>Nicotiana</taxon>
    </lineage>
</organism>
<reference evidence="1" key="1">
    <citation type="journal article" date="2014" name="Nat. Commun.">
        <title>The tobacco genome sequence and its comparison with those of tomato and potato.</title>
        <authorList>
            <person name="Sierro N."/>
            <person name="Battey J.N."/>
            <person name="Ouadi S."/>
            <person name="Bakaher N."/>
            <person name="Bovet L."/>
            <person name="Willig A."/>
            <person name="Goepfert S."/>
            <person name="Peitsch M.C."/>
            <person name="Ivanov N.V."/>
        </authorList>
    </citation>
    <scope>NUCLEOTIDE SEQUENCE [LARGE SCALE GENOMIC DNA]</scope>
</reference>
<protein>
    <submittedName>
        <fullName evidence="2">Receptor kinase-like protein Xa21</fullName>
    </submittedName>
</protein>
<gene>
    <name evidence="2" type="primary">LOC142161878</name>
</gene>
<reference evidence="2" key="2">
    <citation type="submission" date="2025-08" db="UniProtKB">
        <authorList>
            <consortium name="RefSeq"/>
        </authorList>
    </citation>
    <scope>IDENTIFICATION</scope>
    <source>
        <tissue evidence="2">Leaf</tissue>
    </source>
</reference>
<sequence length="155" mass="17533">MGRDNYYLAEYGSGVSVSTFGDVYSYGIMLLELFTGRRPTDVVFKDGLNIHQYVKTTLPKHVMEIADPALLLAYEENSKNEDNVSDLEEKAILQDDEHISQLNASTMIEGCLVSILKIGLLYSSSSPRDRMPIRIALDKIHTIKNLYLQSKEEKQ</sequence>
<evidence type="ECO:0000313" key="2">
    <source>
        <dbReference type="RefSeq" id="XP_075073945.1"/>
    </source>
</evidence>
<proteinExistence type="predicted"/>
<evidence type="ECO:0000313" key="1">
    <source>
        <dbReference type="Proteomes" id="UP000790787"/>
    </source>
</evidence>
<dbReference type="RefSeq" id="XP_075073945.1">
    <property type="nucleotide sequence ID" value="XM_075217844.1"/>
</dbReference>
<name>A0AC58RMK8_TOBAC</name>
<dbReference type="Proteomes" id="UP000790787">
    <property type="component" value="Chromosome 1"/>
</dbReference>
<accession>A0AC58RMK8</accession>